<evidence type="ECO:0000313" key="3">
    <source>
        <dbReference type="Proteomes" id="UP000176583"/>
    </source>
</evidence>
<feature type="transmembrane region" description="Helical" evidence="1">
    <location>
        <begin position="20"/>
        <end position="40"/>
    </location>
</feature>
<dbReference type="STRING" id="1802613.A2V54_01105"/>
<reference evidence="2 3" key="1">
    <citation type="journal article" date="2016" name="Nat. Commun.">
        <title>Thousands of microbial genomes shed light on interconnected biogeochemical processes in an aquifer system.</title>
        <authorList>
            <person name="Anantharaman K."/>
            <person name="Brown C.T."/>
            <person name="Hug L.A."/>
            <person name="Sharon I."/>
            <person name="Castelle C.J."/>
            <person name="Probst A.J."/>
            <person name="Thomas B.C."/>
            <person name="Singh A."/>
            <person name="Wilkins M.J."/>
            <person name="Karaoz U."/>
            <person name="Brodie E.L."/>
            <person name="Williams K.H."/>
            <person name="Hubbard S.S."/>
            <person name="Banfield J.F."/>
        </authorList>
    </citation>
    <scope>NUCLEOTIDE SEQUENCE [LARGE SCALE GENOMIC DNA]</scope>
</reference>
<keyword evidence="1" id="KW-0812">Transmembrane</keyword>
<evidence type="ECO:0000313" key="2">
    <source>
        <dbReference type="EMBL" id="OGC44483.1"/>
    </source>
</evidence>
<evidence type="ECO:0008006" key="4">
    <source>
        <dbReference type="Google" id="ProtNLM"/>
    </source>
</evidence>
<proteinExistence type="predicted"/>
<dbReference type="EMBL" id="MEUW01000019">
    <property type="protein sequence ID" value="OGC44483.1"/>
    <property type="molecule type" value="Genomic_DNA"/>
</dbReference>
<dbReference type="SUPFAM" id="SSF109998">
    <property type="entry name" value="Triger factor/SurA peptide-binding domain-like"/>
    <property type="match status" value="1"/>
</dbReference>
<protein>
    <recommendedName>
        <fullName evidence="4">PpiC domain-containing protein</fullName>
    </recommendedName>
</protein>
<keyword evidence="1" id="KW-1133">Transmembrane helix</keyword>
<dbReference type="AlphaFoldDB" id="A0A1F4UJT8"/>
<comment type="caution">
    <text evidence="2">The sequence shown here is derived from an EMBL/GenBank/DDBJ whole genome shotgun (WGS) entry which is preliminary data.</text>
</comment>
<keyword evidence="1" id="KW-0472">Membrane</keyword>
<evidence type="ECO:0000256" key="1">
    <source>
        <dbReference type="SAM" id="Phobius"/>
    </source>
</evidence>
<dbReference type="Proteomes" id="UP000176583">
    <property type="component" value="Unassembled WGS sequence"/>
</dbReference>
<accession>A0A1F4UJT8</accession>
<name>A0A1F4UJT8_UNCKA</name>
<dbReference type="InterPro" id="IPR027304">
    <property type="entry name" value="Trigger_fact/SurA_dom_sf"/>
</dbReference>
<organism evidence="2 3">
    <name type="scientific">candidate division WWE3 bacterium RBG_19FT_COMBO_53_11</name>
    <dbReference type="NCBI Taxonomy" id="1802613"/>
    <lineage>
        <taxon>Bacteria</taxon>
        <taxon>Katanobacteria</taxon>
    </lineage>
</organism>
<sequence>MELQTVPPNTQEKPPGSRLLRWVVAIDLLLIAVIAIAALIQRPLSPPDRSLEPALIVNGVTITNEEYDEAIKYFQDFWGLETVSLDGQGEVKAKLIERVILEQWAQSKGLTVSDGQILEKSKEMHENPPSFEEYPDFKAQAKAEILKGYLKDEKGQDYELWISEEVERAEITDNVQ</sequence>
<gene>
    <name evidence="2" type="ORF">A2V54_01105</name>
</gene>